<dbReference type="SUPFAM" id="SSF53137">
    <property type="entry name" value="Translational machinery components"/>
    <property type="match status" value="1"/>
</dbReference>
<dbReference type="InterPro" id="IPR029064">
    <property type="entry name" value="Ribosomal_eL30-like_sf"/>
</dbReference>
<dbReference type="InterPro" id="IPR004405">
    <property type="entry name" value="TF_pelota"/>
</dbReference>
<dbReference type="Proteomes" id="UP000589132">
    <property type="component" value="Unassembled WGS sequence"/>
</dbReference>
<comment type="function">
    <text evidence="9">May function in recognizing stalled ribosomes, interact with stem-loop structures in stalled mRNA molecules, and effect endonucleolytic cleavage of the mRNA. May play a role in the release non-functional ribosomes and degradation of damaged mRNAs. Has endoribonuclease activity.</text>
</comment>
<dbReference type="Pfam" id="PF03465">
    <property type="entry name" value="eRF1_3"/>
    <property type="match status" value="1"/>
</dbReference>
<dbReference type="GO" id="GO:0032790">
    <property type="term" value="P:ribosome disassembly"/>
    <property type="evidence" value="ECO:0007669"/>
    <property type="project" value="TreeGrafter"/>
</dbReference>
<dbReference type="SMART" id="SM01194">
    <property type="entry name" value="eRF1_1"/>
    <property type="match status" value="1"/>
</dbReference>
<dbReference type="AlphaFoldDB" id="A0A7J4CY26"/>
<dbReference type="NCBIfam" id="TIGR00111">
    <property type="entry name" value="pelota"/>
    <property type="match status" value="1"/>
</dbReference>
<accession>A0A7J4CY26</accession>
<comment type="subunit">
    <text evidence="9">Monomer.</text>
</comment>
<evidence type="ECO:0000313" key="11">
    <source>
        <dbReference type="EMBL" id="HIA97596.1"/>
    </source>
</evidence>
<protein>
    <recommendedName>
        <fullName evidence="9">Protein pelota homolog</fullName>
        <ecNumber evidence="9">3.1.-.-</ecNumber>
    </recommendedName>
</protein>
<dbReference type="InterPro" id="IPR042226">
    <property type="entry name" value="eFR1_2_sf"/>
</dbReference>
<dbReference type="GO" id="GO:0070966">
    <property type="term" value="P:nuclear-transcribed mRNA catabolic process, no-go decay"/>
    <property type="evidence" value="ECO:0007669"/>
    <property type="project" value="InterPro"/>
</dbReference>
<dbReference type="Pfam" id="PF26356">
    <property type="entry name" value="Pelota_N"/>
    <property type="match status" value="1"/>
</dbReference>
<dbReference type="InterPro" id="IPR005140">
    <property type="entry name" value="eRF1_Pelota-like_N"/>
</dbReference>
<dbReference type="InterPro" id="IPR005142">
    <property type="entry name" value="eRF1_3"/>
</dbReference>
<keyword evidence="6 9" id="KW-0479">Metal-binding</keyword>
<keyword evidence="7 9" id="KW-0255">Endonuclease</keyword>
<evidence type="ECO:0000256" key="2">
    <source>
        <dbReference type="ARBA" id="ARBA00004496"/>
    </source>
</evidence>
<dbReference type="InterPro" id="IPR023521">
    <property type="entry name" value="Pelota_arc"/>
</dbReference>
<comment type="similarity">
    <text evidence="3 9">Belongs to the eukaryotic release factor 1 family. Pelota subfamily.</text>
</comment>
<keyword evidence="4 9" id="KW-0963">Cytoplasm</keyword>
<dbReference type="SUPFAM" id="SSF159065">
    <property type="entry name" value="Dom34/Pelota N-terminal domain-like"/>
    <property type="match status" value="1"/>
</dbReference>
<evidence type="ECO:0000256" key="7">
    <source>
        <dbReference type="ARBA" id="ARBA00022759"/>
    </source>
</evidence>
<comment type="subcellular location">
    <subcellularLocation>
        <location evidence="2 9">Cytoplasm</location>
    </subcellularLocation>
</comment>
<evidence type="ECO:0000256" key="9">
    <source>
        <dbReference type="HAMAP-Rule" id="MF_01853"/>
    </source>
</evidence>
<keyword evidence="8 9" id="KW-0378">Hydrolase</keyword>
<organism evidence="11 12">
    <name type="scientific">Marine Group III euryarchaeote</name>
    <dbReference type="NCBI Taxonomy" id="2173149"/>
    <lineage>
        <taxon>Archaea</taxon>
        <taxon>Methanobacteriati</taxon>
        <taxon>Thermoplasmatota</taxon>
        <taxon>Thermoplasmata</taxon>
        <taxon>Candidatus Thermoprofundales</taxon>
    </lineage>
</organism>
<name>A0A7J4CY26_9ARCH</name>
<dbReference type="HAMAP" id="MF_01853">
    <property type="entry name" value="PelO"/>
    <property type="match status" value="1"/>
</dbReference>
<proteinExistence type="inferred from homology"/>
<comment type="caution">
    <text evidence="11">The sequence shown here is derived from an EMBL/GenBank/DDBJ whole genome shotgun (WGS) entry which is preliminary data.</text>
</comment>
<dbReference type="GO" id="GO:0071025">
    <property type="term" value="P:RNA surveillance"/>
    <property type="evidence" value="ECO:0007669"/>
    <property type="project" value="InterPro"/>
</dbReference>
<dbReference type="InterPro" id="IPR038069">
    <property type="entry name" value="Pelota/DOM34_N"/>
</dbReference>
<dbReference type="Gene3D" id="3.30.420.60">
    <property type="entry name" value="eRF1 domain 2"/>
    <property type="match status" value="1"/>
</dbReference>
<feature type="domain" description="eRF1/Pelota-like N-terminal" evidence="10">
    <location>
        <begin position="1"/>
        <end position="124"/>
    </location>
</feature>
<comment type="domain">
    <text evidence="9">The N-terminal domain has the RNA-binding Sm fold. It harbors the endoribonuclease activity.</text>
</comment>
<keyword evidence="5 9" id="KW-0540">Nuclease</keyword>
<evidence type="ECO:0000313" key="12">
    <source>
        <dbReference type="Proteomes" id="UP000589132"/>
    </source>
</evidence>
<dbReference type="EMBL" id="DTTC01000007">
    <property type="protein sequence ID" value="HIA97596.1"/>
    <property type="molecule type" value="Genomic_DNA"/>
</dbReference>
<dbReference type="InterPro" id="IPR058547">
    <property type="entry name" value="Pelota_N"/>
</dbReference>
<evidence type="ECO:0000259" key="10">
    <source>
        <dbReference type="SMART" id="SM01194"/>
    </source>
</evidence>
<comment type="cofactor">
    <cofactor evidence="1 9">
        <name>a divalent metal cation</name>
        <dbReference type="ChEBI" id="CHEBI:60240"/>
    </cofactor>
</comment>
<dbReference type="GO" id="GO:0070481">
    <property type="term" value="P:nuclear-transcribed mRNA catabolic process, non-stop decay"/>
    <property type="evidence" value="ECO:0007669"/>
    <property type="project" value="InterPro"/>
</dbReference>
<dbReference type="GO" id="GO:0004519">
    <property type="term" value="F:endonuclease activity"/>
    <property type="evidence" value="ECO:0007669"/>
    <property type="project" value="UniProtKB-UniRule"/>
</dbReference>
<dbReference type="PANTHER" id="PTHR10853:SF0">
    <property type="entry name" value="PROTEIN PELOTA HOMOLOG"/>
    <property type="match status" value="1"/>
</dbReference>
<dbReference type="EC" id="3.1.-.-" evidence="9"/>
<evidence type="ECO:0000256" key="5">
    <source>
        <dbReference type="ARBA" id="ARBA00022722"/>
    </source>
</evidence>
<sequence length="340" mass="37909">MRVRKRDVNIYHIRLEHEDDLYHLNLILDEGDMVRALTERREAAQSDRIRKERGKKQKMKLTLEVKNVEYQSFGQRLRCHGVIAVGERDQGSHHTLILEPGDDFEIGKTRWHPHQKKRLKEAAQPTVTALAVAIESDSITIAELRTYGIREVKTLNRAGSGKSTGGEELKAFYSRTVKQLVDVHIKNAIIVVIGPGFLKEDFVAVGKNDAPEIFEGCVIENSGQGGMAGIHEAISRGTLPKAVAQIKIQEEMAAVEKLREALSKDMATYGMMEVGNAIRAGAAESMLILSEKTRSKEGRKLMNLADRNRTSIIEVSSHHHGGEMLAGLGDMAVVLRYRLT</sequence>
<dbReference type="Gene3D" id="2.30.30.870">
    <property type="entry name" value="Pelota, domain A"/>
    <property type="match status" value="1"/>
</dbReference>
<dbReference type="PANTHER" id="PTHR10853">
    <property type="entry name" value="PELOTA"/>
    <property type="match status" value="1"/>
</dbReference>
<gene>
    <name evidence="9" type="primary">pelA</name>
    <name evidence="11" type="ORF">EYO15_00215</name>
</gene>
<dbReference type="GO" id="GO:0016787">
    <property type="term" value="F:hydrolase activity"/>
    <property type="evidence" value="ECO:0007669"/>
    <property type="project" value="UniProtKB-KW"/>
</dbReference>
<evidence type="ECO:0000256" key="4">
    <source>
        <dbReference type="ARBA" id="ARBA00022490"/>
    </source>
</evidence>
<dbReference type="SUPFAM" id="SSF55315">
    <property type="entry name" value="L30e-like"/>
    <property type="match status" value="1"/>
</dbReference>
<reference evidence="12" key="1">
    <citation type="journal article" date="2019" name="bioRxiv">
        <title>Genome diversification in globally distributed novel marine Proteobacteria is linked to environmental adaptation.</title>
        <authorList>
            <person name="Zhou Z."/>
            <person name="Tran P.Q."/>
            <person name="Kieft K."/>
            <person name="Anantharaman K."/>
        </authorList>
    </citation>
    <scope>NUCLEOTIDE SEQUENCE [LARGE SCALE GENOMIC DNA]</scope>
</reference>
<dbReference type="GO" id="GO:0046872">
    <property type="term" value="F:metal ion binding"/>
    <property type="evidence" value="ECO:0007669"/>
    <property type="project" value="UniProtKB-UniRule"/>
</dbReference>
<evidence type="ECO:0000256" key="6">
    <source>
        <dbReference type="ARBA" id="ARBA00022723"/>
    </source>
</evidence>
<evidence type="ECO:0000256" key="3">
    <source>
        <dbReference type="ARBA" id="ARBA00009504"/>
    </source>
</evidence>
<dbReference type="GO" id="GO:0005737">
    <property type="term" value="C:cytoplasm"/>
    <property type="evidence" value="ECO:0007669"/>
    <property type="project" value="UniProtKB-SubCell"/>
</dbReference>
<evidence type="ECO:0000256" key="8">
    <source>
        <dbReference type="ARBA" id="ARBA00022801"/>
    </source>
</evidence>
<evidence type="ECO:0000256" key="1">
    <source>
        <dbReference type="ARBA" id="ARBA00001968"/>
    </source>
</evidence>
<dbReference type="GO" id="GO:0070651">
    <property type="term" value="P:nonfunctional rRNA decay"/>
    <property type="evidence" value="ECO:0007669"/>
    <property type="project" value="TreeGrafter"/>
</dbReference>
<dbReference type="Gene3D" id="3.30.1330.30">
    <property type="match status" value="1"/>
</dbReference>